<gene>
    <name evidence="2" type="ORF">RED65_09794</name>
</gene>
<feature type="transmembrane region" description="Helical" evidence="1">
    <location>
        <begin position="84"/>
        <end position="100"/>
    </location>
</feature>
<dbReference type="Proteomes" id="UP000004263">
    <property type="component" value="Unassembled WGS sequence"/>
</dbReference>
<dbReference type="HOGENOM" id="CLU_2271898_0_0_6"/>
<evidence type="ECO:0000313" key="3">
    <source>
        <dbReference type="Proteomes" id="UP000004263"/>
    </source>
</evidence>
<dbReference type="EMBL" id="AAQH01000001">
    <property type="protein sequence ID" value="EAT13675.1"/>
    <property type="molecule type" value="Genomic_DNA"/>
</dbReference>
<dbReference type="RefSeq" id="WP_007017096.1">
    <property type="nucleotide sequence ID" value="NZ_CH724113.1"/>
</dbReference>
<evidence type="ECO:0000256" key="1">
    <source>
        <dbReference type="SAM" id="Phobius"/>
    </source>
</evidence>
<dbReference type="AlphaFoldDB" id="Q1N6B7"/>
<dbReference type="STRING" id="207949.RED65_09794"/>
<proteinExistence type="predicted"/>
<organism evidence="2 3">
    <name type="scientific">Bermanella marisrubri</name>
    <dbReference type="NCBI Taxonomy" id="207949"/>
    <lineage>
        <taxon>Bacteria</taxon>
        <taxon>Pseudomonadati</taxon>
        <taxon>Pseudomonadota</taxon>
        <taxon>Gammaproteobacteria</taxon>
        <taxon>Oceanospirillales</taxon>
        <taxon>Oceanospirillaceae</taxon>
        <taxon>Bermanella</taxon>
    </lineage>
</organism>
<keyword evidence="1" id="KW-0472">Membrane</keyword>
<keyword evidence="1" id="KW-1133">Transmembrane helix</keyword>
<name>Q1N6B7_9GAMM</name>
<feature type="transmembrane region" description="Helical" evidence="1">
    <location>
        <begin position="12"/>
        <end position="30"/>
    </location>
</feature>
<comment type="caution">
    <text evidence="2">The sequence shown here is derived from an EMBL/GenBank/DDBJ whole genome shotgun (WGS) entry which is preliminary data.</text>
</comment>
<protein>
    <submittedName>
        <fullName evidence="2">Uncharacterized protein</fullName>
    </submittedName>
</protein>
<evidence type="ECO:0000313" key="2">
    <source>
        <dbReference type="EMBL" id="EAT13675.1"/>
    </source>
</evidence>
<reference evidence="2 3" key="1">
    <citation type="submission" date="2006-03" db="EMBL/GenBank/DDBJ databases">
        <authorList>
            <person name="Pinhassi J."/>
            <person name="Pedros-Alio C."/>
            <person name="Ferriera S."/>
            <person name="Johnson J."/>
            <person name="Kravitz S."/>
            <person name="Halpern A."/>
            <person name="Remington K."/>
            <person name="Beeson K."/>
            <person name="Tran B."/>
            <person name="Rogers Y.-H."/>
            <person name="Friedman R."/>
            <person name="Venter J.C."/>
        </authorList>
    </citation>
    <scope>NUCLEOTIDE SEQUENCE [LARGE SCALE GENOMIC DNA]</scope>
    <source>
        <strain evidence="2 3">RED65</strain>
    </source>
</reference>
<keyword evidence="1" id="KW-0812">Transmembrane</keyword>
<sequence>MEMNDIDFKALFVGLAVCFSIGAVIDYFTVLHWLPAGFFVMFAILFNGVFISIEDREPGGWDHVGNNSPMADAQFKKMLRVQKLCTLVVLILGFVTYAYTSN</sequence>
<feature type="transmembrane region" description="Helical" evidence="1">
    <location>
        <begin position="36"/>
        <end position="53"/>
    </location>
</feature>
<keyword evidence="3" id="KW-1185">Reference proteome</keyword>
<accession>Q1N6B7</accession>